<accession>A0A1F7XVB0</accession>
<gene>
    <name evidence="1" type="ORF">A2685_01545</name>
</gene>
<dbReference type="Proteomes" id="UP000178446">
    <property type="component" value="Unassembled WGS sequence"/>
</dbReference>
<dbReference type="InterPro" id="IPR043519">
    <property type="entry name" value="NT_sf"/>
</dbReference>
<dbReference type="Gene3D" id="3.30.460.10">
    <property type="entry name" value="Beta Polymerase, domain 2"/>
    <property type="match status" value="1"/>
</dbReference>
<name>A0A1F7XVB0_9BACT</name>
<protein>
    <recommendedName>
        <fullName evidence="3">Polymerase nucleotidyl transferase domain-containing protein</fullName>
    </recommendedName>
</protein>
<evidence type="ECO:0000313" key="2">
    <source>
        <dbReference type="Proteomes" id="UP000178446"/>
    </source>
</evidence>
<dbReference type="InterPro" id="IPR007344">
    <property type="entry name" value="GrpB/CoaE"/>
</dbReference>
<dbReference type="EMBL" id="MGGB01000027">
    <property type="protein sequence ID" value="OGM18961.1"/>
    <property type="molecule type" value="Genomic_DNA"/>
</dbReference>
<evidence type="ECO:0008006" key="3">
    <source>
        <dbReference type="Google" id="ProtNLM"/>
    </source>
</evidence>
<comment type="caution">
    <text evidence="1">The sequence shown here is derived from an EMBL/GenBank/DDBJ whole genome shotgun (WGS) entry which is preliminary data.</text>
</comment>
<reference evidence="1 2" key="1">
    <citation type="journal article" date="2016" name="Nat. Commun.">
        <title>Thousands of microbial genomes shed light on interconnected biogeochemical processes in an aquifer system.</title>
        <authorList>
            <person name="Anantharaman K."/>
            <person name="Brown C.T."/>
            <person name="Hug L.A."/>
            <person name="Sharon I."/>
            <person name="Castelle C.J."/>
            <person name="Probst A.J."/>
            <person name="Thomas B.C."/>
            <person name="Singh A."/>
            <person name="Wilkins M.J."/>
            <person name="Karaoz U."/>
            <person name="Brodie E.L."/>
            <person name="Williams K.H."/>
            <person name="Hubbard S.S."/>
            <person name="Banfield J.F."/>
        </authorList>
    </citation>
    <scope>NUCLEOTIDE SEQUENCE [LARGE SCALE GENOMIC DNA]</scope>
</reference>
<evidence type="ECO:0000313" key="1">
    <source>
        <dbReference type="EMBL" id="OGM18961.1"/>
    </source>
</evidence>
<dbReference type="SUPFAM" id="SSF81301">
    <property type="entry name" value="Nucleotidyltransferase"/>
    <property type="match status" value="1"/>
</dbReference>
<dbReference type="Pfam" id="PF04229">
    <property type="entry name" value="GrpB"/>
    <property type="match status" value="1"/>
</dbReference>
<organism evidence="1 2">
    <name type="scientific">Candidatus Woesebacteria bacterium RIFCSPHIGHO2_01_FULL_37_10</name>
    <dbReference type="NCBI Taxonomy" id="1802489"/>
    <lineage>
        <taxon>Bacteria</taxon>
        <taxon>Candidatus Woeseibacteriota</taxon>
    </lineage>
</organism>
<dbReference type="AlphaFoldDB" id="A0A1F7XVB0"/>
<sequence>MLTKDEKDYLSKVDPSRKVSIHPFDPKGKALGETIVKKIKNHSPDLEVLFMGSVALGIVGQKDIDIYALADPEDFGKYLPTFEKLFGKLDKQGKYVKKTFVEWKFQKDSYEVEVYLTESPERQIKVFEILKSNKKLLKEYENLKLSFNGKRYKDYQKAKYEFYNRILEK</sequence>
<proteinExistence type="predicted"/>